<keyword evidence="8" id="KW-1185">Reference proteome</keyword>
<dbReference type="Proteomes" id="UP000697107">
    <property type="component" value="Unassembled WGS sequence"/>
</dbReference>
<dbReference type="Proteomes" id="UP000760860">
    <property type="component" value="Unassembled WGS sequence"/>
</dbReference>
<dbReference type="AlphaFoldDB" id="A0A329RPC1"/>
<evidence type="ECO:0000313" key="6">
    <source>
        <dbReference type="EMBL" id="KAG3223647.1"/>
    </source>
</evidence>
<organism evidence="7 8">
    <name type="scientific">Phytophthora cactorum</name>
    <dbReference type="NCBI Taxonomy" id="29920"/>
    <lineage>
        <taxon>Eukaryota</taxon>
        <taxon>Sar</taxon>
        <taxon>Stramenopiles</taxon>
        <taxon>Oomycota</taxon>
        <taxon>Peronosporomycetes</taxon>
        <taxon>Peronosporales</taxon>
        <taxon>Peronosporaceae</taxon>
        <taxon>Phytophthora</taxon>
    </lineage>
</organism>
<dbReference type="Proteomes" id="UP000736787">
    <property type="component" value="Unassembled WGS sequence"/>
</dbReference>
<dbReference type="EMBL" id="MJFZ01000635">
    <property type="protein sequence ID" value="RAW26574.1"/>
    <property type="molecule type" value="Genomic_DNA"/>
</dbReference>
<feature type="region of interest" description="Disordered" evidence="1">
    <location>
        <begin position="26"/>
        <end position="48"/>
    </location>
</feature>
<dbReference type="Proteomes" id="UP000735874">
    <property type="component" value="Unassembled WGS sequence"/>
</dbReference>
<sequence length="79" mass="9664">MLRKDVTERRGEREGERVRREVIERSRQEAAERASRDEKWRQEKEKGQRRLDACLKMKRNEVRERHTEMVTMIAKLPSK</sequence>
<proteinExistence type="predicted"/>
<comment type="caution">
    <text evidence="7">The sequence shown here is derived from an EMBL/GenBank/DDBJ whole genome shotgun (WGS) entry which is preliminary data.</text>
</comment>
<dbReference type="EMBL" id="RCMV01000138">
    <property type="protein sequence ID" value="KAG3223647.1"/>
    <property type="molecule type" value="Genomic_DNA"/>
</dbReference>
<evidence type="ECO:0000313" key="2">
    <source>
        <dbReference type="EMBL" id="KAG2832998.1"/>
    </source>
</evidence>
<evidence type="ECO:0000313" key="5">
    <source>
        <dbReference type="EMBL" id="KAG2980225.1"/>
    </source>
</evidence>
<accession>A0A329RPC1</accession>
<evidence type="ECO:0000256" key="1">
    <source>
        <dbReference type="SAM" id="MobiDB-lite"/>
    </source>
</evidence>
<name>A0A329RPC1_9STRA</name>
<dbReference type="EMBL" id="RCMI01000155">
    <property type="protein sequence ID" value="KAG2929652.1"/>
    <property type="molecule type" value="Genomic_DNA"/>
</dbReference>
<evidence type="ECO:0000313" key="8">
    <source>
        <dbReference type="Proteomes" id="UP000251314"/>
    </source>
</evidence>
<evidence type="ECO:0000313" key="3">
    <source>
        <dbReference type="EMBL" id="KAG2885371.1"/>
    </source>
</evidence>
<protein>
    <submittedName>
        <fullName evidence="7">Uncharacterized protein</fullName>
    </submittedName>
</protein>
<dbReference type="Proteomes" id="UP000774804">
    <property type="component" value="Unassembled WGS sequence"/>
</dbReference>
<dbReference type="Proteomes" id="UP000251314">
    <property type="component" value="Unassembled WGS sequence"/>
</dbReference>
<reference evidence="2" key="2">
    <citation type="submission" date="2018-10" db="EMBL/GenBank/DDBJ databases">
        <title>Effector identification in a new, highly contiguous assembly of the strawberry crown rot pathogen Phytophthora cactorum.</title>
        <authorList>
            <person name="Armitage A.D."/>
            <person name="Nellist C.F."/>
            <person name="Bates H."/>
            <person name="Vickerstaff R.J."/>
            <person name="Harrison R.J."/>
        </authorList>
    </citation>
    <scope>NUCLEOTIDE SEQUENCE</scope>
    <source>
        <strain evidence="2">15-7</strain>
        <strain evidence="4">4032</strain>
        <strain evidence="3">4040</strain>
        <strain evidence="5">P415</strain>
        <strain evidence="6">P421</strain>
    </source>
</reference>
<evidence type="ECO:0000313" key="7">
    <source>
        <dbReference type="EMBL" id="RAW26574.1"/>
    </source>
</evidence>
<dbReference type="EMBL" id="RCMG01001220">
    <property type="protein sequence ID" value="KAG2832998.1"/>
    <property type="molecule type" value="Genomic_DNA"/>
</dbReference>
<dbReference type="VEuPathDB" id="FungiDB:PC110_g17018"/>
<dbReference type="EMBL" id="RCMK01002039">
    <property type="protein sequence ID" value="KAG2885371.1"/>
    <property type="molecule type" value="Genomic_DNA"/>
</dbReference>
<dbReference type="EMBL" id="RCML01000339">
    <property type="protein sequence ID" value="KAG2980225.1"/>
    <property type="molecule type" value="Genomic_DNA"/>
</dbReference>
<gene>
    <name evidence="7" type="ORF">PC110_g17018</name>
    <name evidence="2" type="ORF">PC113_g20654</name>
    <name evidence="4" type="ORF">PC115_g6779</name>
    <name evidence="3" type="ORF">PC117_g25607</name>
    <name evidence="5" type="ORF">PC118_g11300</name>
    <name evidence="6" type="ORF">PC129_g5691</name>
</gene>
<reference evidence="7 8" key="1">
    <citation type="submission" date="2018-01" db="EMBL/GenBank/DDBJ databases">
        <title>Draft genome of the strawberry crown rot pathogen Phytophthora cactorum.</title>
        <authorList>
            <person name="Armitage A.D."/>
            <person name="Lysoe E."/>
            <person name="Nellist C.F."/>
            <person name="Harrison R.J."/>
            <person name="Brurberg M.B."/>
        </authorList>
    </citation>
    <scope>NUCLEOTIDE SEQUENCE [LARGE SCALE GENOMIC DNA]</scope>
    <source>
        <strain evidence="7 8">10300</strain>
    </source>
</reference>
<evidence type="ECO:0000313" key="4">
    <source>
        <dbReference type="EMBL" id="KAG2929652.1"/>
    </source>
</evidence>